<dbReference type="OrthoDB" id="9762493at2"/>
<dbReference type="EMBL" id="CP001843">
    <property type="protein sequence ID" value="AEF85698.1"/>
    <property type="molecule type" value="Genomic_DNA"/>
</dbReference>
<dbReference type="CDD" id="cd16922">
    <property type="entry name" value="HATPase_EvgS-ArcB-TorS-like"/>
    <property type="match status" value="1"/>
</dbReference>
<dbReference type="Pfam" id="PF01627">
    <property type="entry name" value="Hpt"/>
    <property type="match status" value="1"/>
</dbReference>
<feature type="domain" description="Response regulatory" evidence="16">
    <location>
        <begin position="720"/>
        <end position="838"/>
    </location>
</feature>
<evidence type="ECO:0000256" key="10">
    <source>
        <dbReference type="ARBA" id="ARBA00023012"/>
    </source>
</evidence>
<evidence type="ECO:0000256" key="11">
    <source>
        <dbReference type="ARBA" id="ARBA00023136"/>
    </source>
</evidence>
<evidence type="ECO:0000313" key="18">
    <source>
        <dbReference type="EMBL" id="AEF85698.1"/>
    </source>
</evidence>
<evidence type="ECO:0000256" key="9">
    <source>
        <dbReference type="ARBA" id="ARBA00022989"/>
    </source>
</evidence>
<evidence type="ECO:0000256" key="3">
    <source>
        <dbReference type="ARBA" id="ARBA00012438"/>
    </source>
</evidence>
<dbReference type="InterPro" id="IPR036890">
    <property type="entry name" value="HATPase_C_sf"/>
</dbReference>
<dbReference type="PRINTS" id="PR00344">
    <property type="entry name" value="BCTRLSENSOR"/>
</dbReference>
<keyword evidence="6 14" id="KW-0812">Transmembrane</keyword>
<dbReference type="PANTHER" id="PTHR45339">
    <property type="entry name" value="HYBRID SIGNAL TRANSDUCTION HISTIDINE KINASE J"/>
    <property type="match status" value="1"/>
</dbReference>
<comment type="subcellular location">
    <subcellularLocation>
        <location evidence="2">Cell membrane</location>
        <topology evidence="2">Multi-pass membrane protein</topology>
    </subcellularLocation>
</comment>
<dbReference type="GO" id="GO:0005524">
    <property type="term" value="F:ATP binding"/>
    <property type="evidence" value="ECO:0007669"/>
    <property type="project" value="UniProtKB-KW"/>
</dbReference>
<feature type="domain" description="Histidine kinase" evidence="15">
    <location>
        <begin position="343"/>
        <end position="577"/>
    </location>
</feature>
<dbReference type="PROSITE" id="PS50894">
    <property type="entry name" value="HPT"/>
    <property type="match status" value="1"/>
</dbReference>
<keyword evidence="7" id="KW-0547">Nucleotide-binding</keyword>
<dbReference type="eggNOG" id="COG0642">
    <property type="taxonomic scope" value="Bacteria"/>
</dbReference>
<dbReference type="InterPro" id="IPR003661">
    <property type="entry name" value="HisK_dim/P_dom"/>
</dbReference>
<keyword evidence="19" id="KW-1185">Reference proteome</keyword>
<dbReference type="CDD" id="cd17546">
    <property type="entry name" value="REC_hyHK_CKI1_RcsC-like"/>
    <property type="match status" value="1"/>
</dbReference>
<dbReference type="SUPFAM" id="SSF52172">
    <property type="entry name" value="CheY-like"/>
    <property type="match status" value="1"/>
</dbReference>
<dbReference type="PANTHER" id="PTHR45339:SF1">
    <property type="entry name" value="HYBRID SIGNAL TRANSDUCTION HISTIDINE KINASE J"/>
    <property type="match status" value="1"/>
</dbReference>
<dbReference type="SUPFAM" id="SSF47226">
    <property type="entry name" value="Histidine-containing phosphotransfer domain, HPT domain"/>
    <property type="match status" value="1"/>
</dbReference>
<evidence type="ECO:0000256" key="12">
    <source>
        <dbReference type="PROSITE-ProRule" id="PRU00110"/>
    </source>
</evidence>
<evidence type="ECO:0000313" key="19">
    <source>
        <dbReference type="Proteomes" id="UP000009223"/>
    </source>
</evidence>
<dbReference type="GO" id="GO:0000155">
    <property type="term" value="F:phosphorelay sensor kinase activity"/>
    <property type="evidence" value="ECO:0007669"/>
    <property type="project" value="InterPro"/>
</dbReference>
<sequence>MKSKTGRVIRKSYPLFVFVFITFILMILVGGLFVSNILRKRLREDAETVLFTAEANINAALSEVESILLNSQYIIVNMIEQGSSQEEILAYLQETTAWMRQREGGLLKIYGIYGYIRGELIDSMGVNPDETYIPQRRPWYQTAVRSGTKTSYTAPYEDWANGNTIISVVRNIDGPNGNMHGILSVDVDISWIQDYINSMHLAPGGYGMIVSQNMILITKPHTQSPLLRGSEDEYHGIQLQELGADYQEISRMLRREENISARRIRDTDGSEVIIFFRKIFNGWHVGLITPFVRFYRDLYYTIAVLSALGIILAFSLSFILLRITRAKIQSDEENKSKSSFLARMSHEIRTPMNAIIGISELALREDNSPRTTEYLGGIRQAGENLLSIINDILDFSKIESGKIDIINAEYMFASLINDCISIIRTRLMEKPVVLLTKINGLLPASFIGDESRIRQVLLNLLSNAVKYTHEGYITLIITNSNTTSNTADGNLIQTANEDTMLLSFEIADTGIGIKEEDMGKLFGDFIRFDQKANQGIEGTGLGLAIARNLCRLMGGDITVKSTYGKGTAFTAFLPQRTANSEPFAEVREAKTKNVLVYETIKEYAESIVYSVETLGVPCTLAESREELSASMENQVYQYAMARSPLFGELQNLIQDAGIPVKPVLVLLADQDEGVSKPDIKTIIMPLHPLTIARLLNGEIDSSGGVQHKKVSVRFTAPKARILLVDDVSTNLIVAEGLLTPYQTKVDCCGSGEEAIKFVGKQAYDIVFMDHMMPGMDGLEATAAIRALPLPYVQNMPIIALTANAVSGMKEMFLSKGFNDYLSKPIELTKLDEIMGKWIPRDKKYKNESTKTDIEKTDRGGAGNLPVILTVDYSLLTSIGMDLFKGIAMTGGTEASYLKVLTTFRKDALERLPLLGSIPSEQELSLFTTNVHALKSAAATIGAEAVSKAAAELEASGKAGNLALISERLPGFFRDLQNLAEHIGATLNTNTAVETDSNETFTQYLPLFTDLRTALEQESIGTIRRILAELEAEPFDGKTREALTAVSDAVLMTEFAEAIDKIDILLNKIDRRLG</sequence>
<dbReference type="InterPro" id="IPR003594">
    <property type="entry name" value="HATPase_dom"/>
</dbReference>
<dbReference type="InterPro" id="IPR008207">
    <property type="entry name" value="Sig_transdc_His_kin_Hpt_dom"/>
</dbReference>
<organism evidence="18 19">
    <name type="scientific">Treponema primitia (strain ATCC BAA-887 / DSM 12427 / ZAS-2)</name>
    <dbReference type="NCBI Taxonomy" id="545694"/>
    <lineage>
        <taxon>Bacteria</taxon>
        <taxon>Pseudomonadati</taxon>
        <taxon>Spirochaetota</taxon>
        <taxon>Spirochaetia</taxon>
        <taxon>Spirochaetales</taxon>
        <taxon>Treponemataceae</taxon>
        <taxon>Treponema</taxon>
    </lineage>
</organism>
<reference evidence="18 19" key="2">
    <citation type="journal article" date="2011" name="ISME J.">
        <title>RNA-seq reveals cooperative metabolic interactions between two termite-gut spirochete species in co-culture.</title>
        <authorList>
            <person name="Rosenthal A.Z."/>
            <person name="Matson E.G."/>
            <person name="Eldar A."/>
            <person name="Leadbetter J.R."/>
        </authorList>
    </citation>
    <scope>NUCLEOTIDE SEQUENCE [LARGE SCALE GENOMIC DNA]</scope>
    <source>
        <strain evidence="19">ATCC BAA-887 / DSM 12427 / ZAS-2</strain>
    </source>
</reference>
<dbReference type="PROSITE" id="PS50110">
    <property type="entry name" value="RESPONSE_REGULATORY"/>
    <property type="match status" value="1"/>
</dbReference>
<dbReference type="Proteomes" id="UP000009223">
    <property type="component" value="Chromosome"/>
</dbReference>
<evidence type="ECO:0000259" key="16">
    <source>
        <dbReference type="PROSITE" id="PS50110"/>
    </source>
</evidence>
<dbReference type="InterPro" id="IPR029151">
    <property type="entry name" value="Sensor-like_sf"/>
</dbReference>
<dbReference type="InterPro" id="IPR011006">
    <property type="entry name" value="CheY-like_superfamily"/>
</dbReference>
<evidence type="ECO:0000256" key="2">
    <source>
        <dbReference type="ARBA" id="ARBA00004651"/>
    </source>
</evidence>
<dbReference type="KEGG" id="tpi:TREPR_1254"/>
<proteinExistence type="predicted"/>
<keyword evidence="8" id="KW-0067">ATP-binding</keyword>
<dbReference type="InterPro" id="IPR036097">
    <property type="entry name" value="HisK_dim/P_sf"/>
</dbReference>
<dbReference type="Pfam" id="PF00512">
    <property type="entry name" value="HisKA"/>
    <property type="match status" value="1"/>
</dbReference>
<dbReference type="InterPro" id="IPR004358">
    <property type="entry name" value="Sig_transdc_His_kin-like_C"/>
</dbReference>
<evidence type="ECO:0000259" key="15">
    <source>
        <dbReference type="PROSITE" id="PS50109"/>
    </source>
</evidence>
<dbReference type="HOGENOM" id="CLU_010034_0_0_12"/>
<dbReference type="SMART" id="SM00387">
    <property type="entry name" value="HATPase_c"/>
    <property type="match status" value="1"/>
</dbReference>
<dbReference type="Gene3D" id="1.10.287.130">
    <property type="match status" value="1"/>
</dbReference>
<keyword evidence="5 13" id="KW-0597">Phosphoprotein</keyword>
<dbReference type="eggNOG" id="COG2205">
    <property type="taxonomic scope" value="Bacteria"/>
</dbReference>
<feature type="transmembrane region" description="Helical" evidence="14">
    <location>
        <begin position="298"/>
        <end position="321"/>
    </location>
</feature>
<evidence type="ECO:0000259" key="17">
    <source>
        <dbReference type="PROSITE" id="PS50894"/>
    </source>
</evidence>
<dbReference type="SMART" id="SM00448">
    <property type="entry name" value="REC"/>
    <property type="match status" value="1"/>
</dbReference>
<dbReference type="Pfam" id="PF02518">
    <property type="entry name" value="HATPase_c"/>
    <property type="match status" value="1"/>
</dbReference>
<feature type="modified residue" description="Phosphohistidine" evidence="12">
    <location>
        <position position="931"/>
    </location>
</feature>
<evidence type="ECO:0000256" key="7">
    <source>
        <dbReference type="ARBA" id="ARBA00022741"/>
    </source>
</evidence>
<reference evidence="19" key="1">
    <citation type="submission" date="2009-12" db="EMBL/GenBank/DDBJ databases">
        <title>Complete sequence of Treponema primitia strain ZAS-2.</title>
        <authorList>
            <person name="Tetu S.G."/>
            <person name="Matson E."/>
            <person name="Ren Q."/>
            <person name="Seshadri R."/>
            <person name="Elbourne L."/>
            <person name="Hassan K.A."/>
            <person name="Durkin A."/>
            <person name="Radune D."/>
            <person name="Mohamoud Y."/>
            <person name="Shay R."/>
            <person name="Jin S."/>
            <person name="Zhang X."/>
            <person name="Lucey K."/>
            <person name="Ballor N.R."/>
            <person name="Ottesen E."/>
            <person name="Rosenthal R."/>
            <person name="Allen A."/>
            <person name="Leadbetter J.R."/>
            <person name="Paulsen I.T."/>
        </authorList>
    </citation>
    <scope>NUCLEOTIDE SEQUENCE [LARGE SCALE GENOMIC DNA]</scope>
    <source>
        <strain evidence="19">ATCC BAA-887 / DSM 12427 / ZAS-2</strain>
    </source>
</reference>
<protein>
    <recommendedName>
        <fullName evidence="3">histidine kinase</fullName>
        <ecNumber evidence="3">2.7.13.3</ecNumber>
    </recommendedName>
</protein>
<dbReference type="Gene3D" id="3.30.450.20">
    <property type="entry name" value="PAS domain"/>
    <property type="match status" value="2"/>
</dbReference>
<keyword evidence="9 14" id="KW-1133">Transmembrane helix</keyword>
<dbReference type="SUPFAM" id="SSF103190">
    <property type="entry name" value="Sensory domain-like"/>
    <property type="match status" value="1"/>
</dbReference>
<evidence type="ECO:0000256" key="5">
    <source>
        <dbReference type="ARBA" id="ARBA00022553"/>
    </source>
</evidence>
<keyword evidence="10" id="KW-0902">Two-component regulatory system</keyword>
<dbReference type="STRING" id="545694.TREPR_1254"/>
<dbReference type="FunFam" id="3.30.565.10:FF:000010">
    <property type="entry name" value="Sensor histidine kinase RcsC"/>
    <property type="match status" value="1"/>
</dbReference>
<evidence type="ECO:0000256" key="4">
    <source>
        <dbReference type="ARBA" id="ARBA00022475"/>
    </source>
</evidence>
<dbReference type="InterPro" id="IPR036641">
    <property type="entry name" value="HPT_dom_sf"/>
</dbReference>
<evidence type="ECO:0000256" key="1">
    <source>
        <dbReference type="ARBA" id="ARBA00000085"/>
    </source>
</evidence>
<dbReference type="GO" id="GO:0005886">
    <property type="term" value="C:plasma membrane"/>
    <property type="evidence" value="ECO:0007669"/>
    <property type="project" value="UniProtKB-SubCell"/>
</dbReference>
<name>F5YRH5_TREPZ</name>
<dbReference type="SUPFAM" id="SSF47384">
    <property type="entry name" value="Homodimeric domain of signal transducing histidine kinase"/>
    <property type="match status" value="1"/>
</dbReference>
<dbReference type="RefSeq" id="WP_015708823.1">
    <property type="nucleotide sequence ID" value="NC_015578.1"/>
</dbReference>
<dbReference type="CDD" id="cd18773">
    <property type="entry name" value="PDC1_HK_sensor"/>
    <property type="match status" value="1"/>
</dbReference>
<evidence type="ECO:0000256" key="13">
    <source>
        <dbReference type="PROSITE-ProRule" id="PRU00169"/>
    </source>
</evidence>
<keyword evidence="4" id="KW-1003">Cell membrane</keyword>
<dbReference type="EC" id="2.7.13.3" evidence="3"/>
<feature type="domain" description="HPt" evidence="17">
    <location>
        <begin position="892"/>
        <end position="989"/>
    </location>
</feature>
<dbReference type="Pfam" id="PF00072">
    <property type="entry name" value="Response_reg"/>
    <property type="match status" value="1"/>
</dbReference>
<dbReference type="InterPro" id="IPR033479">
    <property type="entry name" value="dCache_1"/>
</dbReference>
<comment type="catalytic activity">
    <reaction evidence="1">
        <text>ATP + protein L-histidine = ADP + protein N-phospho-L-histidine.</text>
        <dbReference type="EC" id="2.7.13.3"/>
    </reaction>
</comment>
<dbReference type="AlphaFoldDB" id="F5YRH5"/>
<dbReference type="Pfam" id="PF02743">
    <property type="entry name" value="dCache_1"/>
    <property type="match status" value="1"/>
</dbReference>
<keyword evidence="18" id="KW-0808">Transferase</keyword>
<dbReference type="Gene3D" id="1.20.120.160">
    <property type="entry name" value="HPT domain"/>
    <property type="match status" value="1"/>
</dbReference>
<feature type="transmembrane region" description="Helical" evidence="14">
    <location>
        <begin position="12"/>
        <end position="34"/>
    </location>
</feature>
<dbReference type="PROSITE" id="PS50109">
    <property type="entry name" value="HIS_KIN"/>
    <property type="match status" value="1"/>
</dbReference>
<keyword evidence="11 14" id="KW-0472">Membrane</keyword>
<dbReference type="SUPFAM" id="SSF55874">
    <property type="entry name" value="ATPase domain of HSP90 chaperone/DNA topoisomerase II/histidine kinase"/>
    <property type="match status" value="1"/>
</dbReference>
<dbReference type="InterPro" id="IPR005467">
    <property type="entry name" value="His_kinase_dom"/>
</dbReference>
<feature type="modified residue" description="4-aspartylphosphate" evidence="13">
    <location>
        <position position="769"/>
    </location>
</feature>
<evidence type="ECO:0000256" key="14">
    <source>
        <dbReference type="SAM" id="Phobius"/>
    </source>
</evidence>
<evidence type="ECO:0000256" key="6">
    <source>
        <dbReference type="ARBA" id="ARBA00022692"/>
    </source>
</evidence>
<dbReference type="Gene3D" id="3.40.50.2300">
    <property type="match status" value="1"/>
</dbReference>
<dbReference type="SMART" id="SM00388">
    <property type="entry name" value="HisKA"/>
    <property type="match status" value="1"/>
</dbReference>
<accession>F5YRH5</accession>
<evidence type="ECO:0000256" key="8">
    <source>
        <dbReference type="ARBA" id="ARBA00022840"/>
    </source>
</evidence>
<dbReference type="CDD" id="cd00082">
    <property type="entry name" value="HisKA"/>
    <property type="match status" value="1"/>
</dbReference>
<dbReference type="Gene3D" id="3.30.565.10">
    <property type="entry name" value="Histidine kinase-like ATPase, C-terminal domain"/>
    <property type="match status" value="1"/>
</dbReference>
<gene>
    <name evidence="18" type="ordered locus">TREPR_1254</name>
</gene>
<dbReference type="InterPro" id="IPR001789">
    <property type="entry name" value="Sig_transdc_resp-reg_receiver"/>
</dbReference>